<gene>
    <name evidence="3" type="ORF">PJIAN_3603</name>
</gene>
<protein>
    <submittedName>
        <fullName evidence="3">5'-nucleotidase</fullName>
    </submittedName>
</protein>
<comment type="similarity">
    <text evidence="1">Belongs to the 5'-nucleotidase family.</text>
</comment>
<reference evidence="4" key="1">
    <citation type="submission" date="2016-04" db="EMBL/GenBank/DDBJ databases">
        <title>Draft genome sequence of Paludibacter jiangxiensis strain NM7.</title>
        <authorList>
            <person name="Qiu Y."/>
            <person name="Matsuura N."/>
            <person name="Ohashi A."/>
            <person name="Tourlousse M.D."/>
            <person name="Sekiguchi Y."/>
        </authorList>
    </citation>
    <scope>NUCLEOTIDE SEQUENCE [LARGE SCALE GENOMIC DNA]</scope>
    <source>
        <strain evidence="4">NM7</strain>
    </source>
</reference>
<accession>A0A171A4T1</accession>
<dbReference type="InterPro" id="IPR004843">
    <property type="entry name" value="Calcineurin-like_PHP"/>
</dbReference>
<sequence length="259" mass="28153">MAFILASCSVQKSLVVLTTNDTHSQILPGDDGTGGYARRLGIIDTVRANHKCVVLVDDGDFSQGTIFFNFFKGDVEVLGMNTMKYDAVTLGNHEFDNGLDSLAKHLSKAKFPIVCANYDVKGTALEGLVKPYVIIKRDGLKIGIFGLGISPVNLIADYNFKGITWLNPEETASAVAEKLKKQEKCDVVICISHLGVAENAKFSDWTIAKNSHYIDLICSGHSHLVINKQVPNADGKPVQIIQAGKTGAQIGRVDMVFRK</sequence>
<proteinExistence type="inferred from homology"/>
<dbReference type="Proteomes" id="UP000076586">
    <property type="component" value="Unassembled WGS sequence"/>
</dbReference>
<dbReference type="PANTHER" id="PTHR11575">
    <property type="entry name" value="5'-NUCLEOTIDASE-RELATED"/>
    <property type="match status" value="1"/>
</dbReference>
<dbReference type="EMBL" id="BDCR01000003">
    <property type="protein sequence ID" value="GAT63286.1"/>
    <property type="molecule type" value="Genomic_DNA"/>
</dbReference>
<comment type="caution">
    <text evidence="3">The sequence shown here is derived from an EMBL/GenBank/DDBJ whole genome shotgun (WGS) entry which is preliminary data.</text>
</comment>
<dbReference type="CDD" id="cd00845">
    <property type="entry name" value="MPP_UshA_N_like"/>
    <property type="match status" value="1"/>
</dbReference>
<reference evidence="4" key="2">
    <citation type="journal article" date="2017" name="Genome Announc.">
        <title>Draft genome sequence of Paludibacter jiangxiensis NM7(T), a propionate-producing fermentative bacterium.</title>
        <authorList>
            <person name="Qiu Y.-L."/>
            <person name="Tourlousse D.M."/>
            <person name="Matsuura N."/>
            <person name="Ohashi A."/>
            <person name="Sekiguchi Y."/>
        </authorList>
    </citation>
    <scope>NUCLEOTIDE SEQUENCE [LARGE SCALE GENOMIC DNA]</scope>
    <source>
        <strain evidence="4">NM7</strain>
    </source>
</reference>
<name>A0A171A4T1_9BACT</name>
<dbReference type="GO" id="GO:0009166">
    <property type="term" value="P:nucleotide catabolic process"/>
    <property type="evidence" value="ECO:0007669"/>
    <property type="project" value="InterPro"/>
</dbReference>
<keyword evidence="4" id="KW-1185">Reference proteome</keyword>
<evidence type="ECO:0000313" key="3">
    <source>
        <dbReference type="EMBL" id="GAT63286.1"/>
    </source>
</evidence>
<dbReference type="Pfam" id="PF00149">
    <property type="entry name" value="Metallophos"/>
    <property type="match status" value="1"/>
</dbReference>
<evidence type="ECO:0000313" key="4">
    <source>
        <dbReference type="Proteomes" id="UP000076586"/>
    </source>
</evidence>
<dbReference type="AlphaFoldDB" id="A0A171A4T1"/>
<dbReference type="InterPro" id="IPR006179">
    <property type="entry name" value="5_nucleotidase/apyrase"/>
</dbReference>
<dbReference type="SUPFAM" id="SSF56300">
    <property type="entry name" value="Metallo-dependent phosphatases"/>
    <property type="match status" value="1"/>
</dbReference>
<dbReference type="GO" id="GO:0046872">
    <property type="term" value="F:metal ion binding"/>
    <property type="evidence" value="ECO:0007669"/>
    <property type="project" value="InterPro"/>
</dbReference>
<evidence type="ECO:0000259" key="2">
    <source>
        <dbReference type="Pfam" id="PF00149"/>
    </source>
</evidence>
<dbReference type="PROSITE" id="PS00786">
    <property type="entry name" value="5_NUCLEOTIDASE_2"/>
    <property type="match status" value="1"/>
</dbReference>
<dbReference type="PANTHER" id="PTHR11575:SF24">
    <property type="entry name" value="5'-NUCLEOTIDASE"/>
    <property type="match status" value="1"/>
</dbReference>
<dbReference type="Gene3D" id="3.60.21.10">
    <property type="match status" value="1"/>
</dbReference>
<dbReference type="InterPro" id="IPR006146">
    <property type="entry name" value="5'-Nucleotdase_CS"/>
</dbReference>
<dbReference type="GO" id="GO:0000166">
    <property type="term" value="F:nucleotide binding"/>
    <property type="evidence" value="ECO:0007669"/>
    <property type="project" value="InterPro"/>
</dbReference>
<dbReference type="InterPro" id="IPR029052">
    <property type="entry name" value="Metallo-depent_PP-like"/>
</dbReference>
<dbReference type="GO" id="GO:0016788">
    <property type="term" value="F:hydrolase activity, acting on ester bonds"/>
    <property type="evidence" value="ECO:0007669"/>
    <property type="project" value="InterPro"/>
</dbReference>
<organism evidence="3 4">
    <name type="scientific">Paludibacter jiangxiensis</name>
    <dbReference type="NCBI Taxonomy" id="681398"/>
    <lineage>
        <taxon>Bacteria</taxon>
        <taxon>Pseudomonadati</taxon>
        <taxon>Bacteroidota</taxon>
        <taxon>Bacteroidia</taxon>
        <taxon>Bacteroidales</taxon>
        <taxon>Paludibacteraceae</taxon>
        <taxon>Paludibacter</taxon>
    </lineage>
</organism>
<dbReference type="PRINTS" id="PR01607">
    <property type="entry name" value="APYRASEFAMLY"/>
</dbReference>
<evidence type="ECO:0000256" key="1">
    <source>
        <dbReference type="ARBA" id="ARBA00006654"/>
    </source>
</evidence>
<feature type="domain" description="Calcineurin-like phosphoesterase" evidence="2">
    <location>
        <begin position="16"/>
        <end position="223"/>
    </location>
</feature>
<dbReference type="STRING" id="681398.PJIAN_3603"/>